<feature type="domain" description="DUF1214" evidence="1">
    <location>
        <begin position="553"/>
        <end position="661"/>
    </location>
</feature>
<gene>
    <name evidence="3" type="ORF">SAMN05660750_02411</name>
</gene>
<dbReference type="Gene3D" id="2.60.120.10">
    <property type="entry name" value="Jelly Rolls"/>
    <property type="match status" value="1"/>
</dbReference>
<dbReference type="InterPro" id="IPR010621">
    <property type="entry name" value="DUF1214"/>
</dbReference>
<dbReference type="Gene3D" id="2.60.120.600">
    <property type="entry name" value="Domain of unknown function DUF1214, C-terminal domain"/>
    <property type="match status" value="1"/>
</dbReference>
<accession>A0A1T5E703</accession>
<dbReference type="Proteomes" id="UP000190130">
    <property type="component" value="Unassembled WGS sequence"/>
</dbReference>
<dbReference type="Pfam" id="PF06742">
    <property type="entry name" value="DUF1214"/>
    <property type="match status" value="1"/>
</dbReference>
<organism evidence="3 4">
    <name type="scientific">Bosea thiooxidans</name>
    <dbReference type="NCBI Taxonomy" id="53254"/>
    <lineage>
        <taxon>Bacteria</taxon>
        <taxon>Pseudomonadati</taxon>
        <taxon>Pseudomonadota</taxon>
        <taxon>Alphaproteobacteria</taxon>
        <taxon>Hyphomicrobiales</taxon>
        <taxon>Boseaceae</taxon>
        <taxon>Bosea</taxon>
    </lineage>
</organism>
<evidence type="ECO:0000313" key="4">
    <source>
        <dbReference type="Proteomes" id="UP000190130"/>
    </source>
</evidence>
<dbReference type="InterPro" id="IPR010679">
    <property type="entry name" value="DUF1254"/>
</dbReference>
<dbReference type="Gene3D" id="2.60.40.1610">
    <property type="entry name" value="Domain of unknown function DUF1254"/>
    <property type="match status" value="1"/>
</dbReference>
<dbReference type="AlphaFoldDB" id="A0A1T5E703"/>
<evidence type="ECO:0000259" key="2">
    <source>
        <dbReference type="Pfam" id="PF06863"/>
    </source>
</evidence>
<proteinExistence type="predicted"/>
<dbReference type="InterPro" id="IPR037050">
    <property type="entry name" value="DUF1254_sf"/>
</dbReference>
<evidence type="ECO:0000259" key="1">
    <source>
        <dbReference type="Pfam" id="PF06742"/>
    </source>
</evidence>
<dbReference type="SUPFAM" id="SSF160935">
    <property type="entry name" value="VPA0735-like"/>
    <property type="match status" value="1"/>
</dbReference>
<dbReference type="InterPro" id="IPR037049">
    <property type="entry name" value="DUF1214_C_sf"/>
</dbReference>
<dbReference type="PANTHER" id="PTHR36509">
    <property type="entry name" value="BLL3101 PROTEIN"/>
    <property type="match status" value="1"/>
</dbReference>
<dbReference type="PANTHER" id="PTHR36509:SF3">
    <property type="entry name" value="SIGNAL PEPTIDE PROTEIN"/>
    <property type="match status" value="1"/>
</dbReference>
<reference evidence="3 4" key="1">
    <citation type="submission" date="2017-02" db="EMBL/GenBank/DDBJ databases">
        <authorList>
            <person name="Peterson S.W."/>
        </authorList>
    </citation>
    <scope>NUCLEOTIDE SEQUENCE [LARGE SCALE GENOMIC DNA]</scope>
    <source>
        <strain evidence="3 4">DSM 9653</strain>
    </source>
</reference>
<evidence type="ECO:0000313" key="3">
    <source>
        <dbReference type="EMBL" id="SKB79701.1"/>
    </source>
</evidence>
<name>A0A1T5E703_9HYPH</name>
<feature type="domain" description="DUF1254" evidence="2">
    <location>
        <begin position="245"/>
        <end position="365"/>
    </location>
</feature>
<dbReference type="EMBL" id="FUYX01000005">
    <property type="protein sequence ID" value="SKB79701.1"/>
    <property type="molecule type" value="Genomic_DNA"/>
</dbReference>
<dbReference type="Gene3D" id="1.10.3360.10">
    <property type="entry name" value="VPA0735-like domain"/>
    <property type="match status" value="1"/>
</dbReference>
<sequence>MSAAPVIRMPGQKNGVMLRGRPMAFLVTGEDTRHTSMFDWTIPVGFATDLHVQRVQEETFYVLDGECELPTPAATASSLPGRRNKRWKNDQAKRLDVSQYGAKWQADGMSLALTSGRGSADGVRRSRISGRRLYSACLWKGFRMIRRALISGLACALAAGPAFSDVSTKTVESLSAPDAIETRAGKLEFRDGAPTEETARKIYDTLDFTRALNVYNNSFRGASALAIVKGMEGIGAKPGDVIIFPELMDSSSLFLTANADTIYYMAGLDLSKGPVVIEQPSGGIGTINDMWFSWIIDIGAPGPDRGLGGKYLVVGPDYQGALPEGGYFVARAKTNFALYAARANLIDNNPKPAVDNIKRNLKIYPYQPGAFGSSIAQALDGSVRIAAEPRIPEMKFIEASGRSFNTIPPSDFGFFEMINENVQSQPATSYDIELAGQLAAIGIVHGKAFKPDERMKRILSEAAAVGQATGRALNWRYAMKHPEWAYYKDSHWGSMLWEGGAFFETPPPLFEKGMFKPLPPTGARTLDSRTAFYYGYTLDSPGMIMRIPGVGSQYLMGFLASDGKPFDGAKTYKVTLPKDVPAAAFWSFTLYDNQTRSMLQTPQKYPRAGSQSYPSPAAEAAADGTTTVYFSPTQPKGVARGNWIQTDPKKGWFTILRLYSPLPSFFDKSWRPSEIEQVEAAR</sequence>
<protein>
    <submittedName>
        <fullName evidence="3">Uncharacterized conserved protein</fullName>
    </submittedName>
</protein>
<dbReference type="SUPFAM" id="SSF51182">
    <property type="entry name" value="RmlC-like cupins"/>
    <property type="match status" value="1"/>
</dbReference>
<dbReference type="Pfam" id="PF06863">
    <property type="entry name" value="DUF1254"/>
    <property type="match status" value="1"/>
</dbReference>
<dbReference type="InterPro" id="IPR011051">
    <property type="entry name" value="RmlC_Cupin_sf"/>
</dbReference>
<dbReference type="InterPro" id="IPR014710">
    <property type="entry name" value="RmlC-like_jellyroll"/>
</dbReference>